<evidence type="ECO:0000259" key="7">
    <source>
        <dbReference type="PROSITE" id="PS51360"/>
    </source>
</evidence>
<dbReference type="InterPro" id="IPR013083">
    <property type="entry name" value="Znf_RING/FYVE/PHD"/>
</dbReference>
<dbReference type="STRING" id="52838.A0A4S8J695"/>
<evidence type="ECO:0000256" key="4">
    <source>
        <dbReference type="ARBA" id="ARBA00023125"/>
    </source>
</evidence>
<evidence type="ECO:0000259" key="6">
    <source>
        <dbReference type="PROSITE" id="PS50829"/>
    </source>
</evidence>
<dbReference type="InterPro" id="IPR004343">
    <property type="entry name" value="Plus-3_dom"/>
</dbReference>
<proteinExistence type="predicted"/>
<dbReference type="FunFam" id="3.30.40.10:FF:000303">
    <property type="entry name" value="Zinc finger CCCH domain-containing protein 19"/>
    <property type="match status" value="1"/>
</dbReference>
<dbReference type="Pfam" id="PF03126">
    <property type="entry name" value="Plus-3"/>
    <property type="match status" value="1"/>
</dbReference>
<keyword evidence="2" id="KW-0863">Zinc-finger</keyword>
<dbReference type="SUPFAM" id="SSF55277">
    <property type="entry name" value="GYF domain"/>
    <property type="match status" value="1"/>
</dbReference>
<organism evidence="9 10">
    <name type="scientific">Musa balbisiana</name>
    <name type="common">Banana</name>
    <dbReference type="NCBI Taxonomy" id="52838"/>
    <lineage>
        <taxon>Eukaryota</taxon>
        <taxon>Viridiplantae</taxon>
        <taxon>Streptophyta</taxon>
        <taxon>Embryophyta</taxon>
        <taxon>Tracheophyta</taxon>
        <taxon>Spermatophyta</taxon>
        <taxon>Magnoliopsida</taxon>
        <taxon>Liliopsida</taxon>
        <taxon>Zingiberales</taxon>
        <taxon>Musaceae</taxon>
        <taxon>Musa</taxon>
    </lineage>
</organism>
<feature type="compositionally biased region" description="Polar residues" evidence="5">
    <location>
        <begin position="1043"/>
        <end position="1052"/>
    </location>
</feature>
<dbReference type="PROSITE" id="PS51925">
    <property type="entry name" value="SWIB_MDM2"/>
    <property type="match status" value="1"/>
</dbReference>
<dbReference type="CDD" id="cd15568">
    <property type="entry name" value="PHD5_NSD"/>
    <property type="match status" value="1"/>
</dbReference>
<dbReference type="SMART" id="SM00444">
    <property type="entry name" value="GYF"/>
    <property type="match status" value="1"/>
</dbReference>
<dbReference type="SUPFAM" id="SSF159042">
    <property type="entry name" value="Plus3-like"/>
    <property type="match status" value="1"/>
</dbReference>
<evidence type="ECO:0000313" key="9">
    <source>
        <dbReference type="EMBL" id="THU56649.1"/>
    </source>
</evidence>
<dbReference type="AlphaFoldDB" id="A0A4S8J695"/>
<dbReference type="InterPro" id="IPR036128">
    <property type="entry name" value="Plus3-like_sf"/>
</dbReference>
<dbReference type="SMART" id="SM00719">
    <property type="entry name" value="Plus3"/>
    <property type="match status" value="1"/>
</dbReference>
<dbReference type="InterPro" id="IPR019835">
    <property type="entry name" value="SWIB_domain"/>
</dbReference>
<dbReference type="PANTHER" id="PTHR46695:SF4">
    <property type="entry name" value="ZINC FINGER CCCH DOMAIN-CONTAINING PROTEIN 44"/>
    <property type="match status" value="1"/>
</dbReference>
<keyword evidence="3" id="KW-0862">Zinc</keyword>
<keyword evidence="1" id="KW-0479">Metal-binding</keyword>
<dbReference type="PANTHER" id="PTHR46695">
    <property type="entry name" value="ZINC FINGER CCCH DOMAIN-CONTAINING PROTEIN 44-RELATED"/>
    <property type="match status" value="1"/>
</dbReference>
<feature type="region of interest" description="Disordered" evidence="5">
    <location>
        <begin position="18"/>
        <end position="38"/>
    </location>
</feature>
<dbReference type="Pfam" id="PF02213">
    <property type="entry name" value="GYF"/>
    <property type="match status" value="1"/>
</dbReference>
<feature type="domain" description="GYF" evidence="6">
    <location>
        <begin position="864"/>
        <end position="918"/>
    </location>
</feature>
<reference evidence="9 10" key="1">
    <citation type="journal article" date="2019" name="Nat. Plants">
        <title>Genome sequencing of Musa balbisiana reveals subgenome evolution and function divergence in polyploid bananas.</title>
        <authorList>
            <person name="Yao X."/>
        </authorList>
    </citation>
    <scope>NUCLEOTIDE SEQUENCE [LARGE SCALE GENOMIC DNA]</scope>
    <source>
        <strain evidence="10">cv. DH-PKW</strain>
        <tissue evidence="9">Leaves</tissue>
    </source>
</reference>
<feature type="domain" description="Plus3" evidence="7">
    <location>
        <begin position="498"/>
        <end position="631"/>
    </location>
</feature>
<evidence type="ECO:0000259" key="8">
    <source>
        <dbReference type="PROSITE" id="PS51925"/>
    </source>
</evidence>
<keyword evidence="4" id="KW-0238">DNA-binding</keyword>
<evidence type="ECO:0008006" key="11">
    <source>
        <dbReference type="Google" id="ProtNLM"/>
    </source>
</evidence>
<name>A0A4S8J695_MUSBA</name>
<dbReference type="Gene3D" id="1.10.245.10">
    <property type="entry name" value="SWIB/MDM2 domain"/>
    <property type="match status" value="1"/>
</dbReference>
<dbReference type="SMART" id="SM00151">
    <property type="entry name" value="SWIB"/>
    <property type="match status" value="1"/>
</dbReference>
<dbReference type="EMBL" id="PYDT01000007">
    <property type="protein sequence ID" value="THU56649.1"/>
    <property type="molecule type" value="Genomic_DNA"/>
</dbReference>
<dbReference type="Gene3D" id="3.30.40.10">
    <property type="entry name" value="Zinc/RING finger domain, C3HC4 (zinc finger)"/>
    <property type="match status" value="1"/>
</dbReference>
<dbReference type="GO" id="GO:0008270">
    <property type="term" value="F:zinc ion binding"/>
    <property type="evidence" value="ECO:0007669"/>
    <property type="project" value="UniProtKB-KW"/>
</dbReference>
<feature type="compositionally biased region" description="Polar residues" evidence="5">
    <location>
        <begin position="1103"/>
        <end position="1117"/>
    </location>
</feature>
<dbReference type="Proteomes" id="UP000317650">
    <property type="component" value="Chromosome 11"/>
</dbReference>
<protein>
    <recommendedName>
        <fullName evidence="11">GYF domain-containing protein</fullName>
    </recommendedName>
</protein>
<dbReference type="InterPro" id="IPR003121">
    <property type="entry name" value="SWIB_MDM2_domain"/>
</dbReference>
<evidence type="ECO:0000256" key="2">
    <source>
        <dbReference type="ARBA" id="ARBA00022771"/>
    </source>
</evidence>
<dbReference type="PROSITE" id="PS51360">
    <property type="entry name" value="PLUS3"/>
    <property type="match status" value="1"/>
</dbReference>
<dbReference type="InterPro" id="IPR036885">
    <property type="entry name" value="SWIB_MDM2_dom_sf"/>
</dbReference>
<evidence type="ECO:0000256" key="5">
    <source>
        <dbReference type="SAM" id="MobiDB-lite"/>
    </source>
</evidence>
<evidence type="ECO:0000256" key="3">
    <source>
        <dbReference type="ARBA" id="ARBA00022833"/>
    </source>
</evidence>
<accession>A0A4S8J695</accession>
<gene>
    <name evidence="9" type="ORF">C4D60_Mb11t19460</name>
</gene>
<dbReference type="Pfam" id="PF02201">
    <property type="entry name" value="SWIB"/>
    <property type="match status" value="1"/>
</dbReference>
<feature type="compositionally biased region" description="Low complexity" evidence="5">
    <location>
        <begin position="318"/>
        <end position="330"/>
    </location>
</feature>
<feature type="region of interest" description="Disordered" evidence="5">
    <location>
        <begin position="1043"/>
        <end position="1117"/>
    </location>
</feature>
<dbReference type="InterPro" id="IPR011011">
    <property type="entry name" value="Znf_FYVE_PHD"/>
</dbReference>
<dbReference type="GO" id="GO:0003677">
    <property type="term" value="F:DNA binding"/>
    <property type="evidence" value="ECO:0007669"/>
    <property type="project" value="UniProtKB-KW"/>
</dbReference>
<feature type="compositionally biased region" description="Basic residues" evidence="5">
    <location>
        <begin position="331"/>
        <end position="340"/>
    </location>
</feature>
<dbReference type="InterPro" id="IPR035445">
    <property type="entry name" value="GYF-like_dom_sf"/>
</dbReference>
<evidence type="ECO:0000313" key="10">
    <source>
        <dbReference type="Proteomes" id="UP000317650"/>
    </source>
</evidence>
<dbReference type="Gene3D" id="3.90.70.200">
    <property type="entry name" value="Plus-3 domain"/>
    <property type="match status" value="1"/>
</dbReference>
<feature type="domain" description="DM2" evidence="8">
    <location>
        <begin position="356"/>
        <end position="439"/>
    </location>
</feature>
<feature type="compositionally biased region" description="Acidic residues" evidence="5">
    <location>
        <begin position="308"/>
        <end position="317"/>
    </location>
</feature>
<dbReference type="CDD" id="cd00072">
    <property type="entry name" value="GYF"/>
    <property type="match status" value="1"/>
</dbReference>
<dbReference type="SUPFAM" id="SSF57903">
    <property type="entry name" value="FYVE/PHD zinc finger"/>
    <property type="match status" value="1"/>
</dbReference>
<dbReference type="PROSITE" id="PS50829">
    <property type="entry name" value="GYF"/>
    <property type="match status" value="1"/>
</dbReference>
<sequence length="1117" mass="125503">MHQLRSLHALVTCASPTESLAGESKNPRSLFSASPRLPPLIEEEKSKLFQNPRSPSMEPEDRDNRVVNFLCPTDCISLPPPPQDDKGGDATAVGACVIDEPHLLRSPFAYDDAAAEEILPKRKRGRPRKAHVAGGRKTASKRVEEVCFVCYGGGDLLVCDRRGCLKVYHPTCVNRDQAFIHSQSRWECGWHTCSICKKAATYKCYTCTYSLCKGCIREARYFCVRGSKGFCETCYRTTIMIESNGESNEEKGRLDFDNRNSLEYLFNVYWLTLKGKLSLTLEELGNAKDAWKGSGTSVYNEETSDELYDANDDEEASSDSSPGCDDGGNSSRKKIGGHSRKPTDVEDPADNENKSLSEDSEWATPELLGLVAHMKNGDKSVMSQFDVQALLLEYIKQNKLRDPHRKSQIVCDTRLYNLFGKARVGHFEMLKLLESHFLIKEASQASTHDNQGGTVDSQSGQTDAEEYNNITGIVSDKRQKTRKRVEREPQFNLEDYAAIDVHNINLIYLRRSLMEDLINDDSFSKKVVGSFVRIRISGAAGQKQDMYRLVQVMGTHVVAEKYKLGKKTIDIAVEILNLDKIEILSIDALSNQEFTEEECKRLRQSIKCGLISRLTVGDVLQKAKVLQEVRVKDVSTLPMILYTSFGDSCNVTILILLCSKIHISDCFTNPMLIFSGWKARSHDLVIFVIGQAKLVVERNILLDQKCIEKLQVLSTPEERQRRVNEVPEIHVDPNMDPNYESLEEADTDREDANYFIRSRKIKGKELLSPHKGGSISNYHAAKDSSTSWLSNRNTQVVGTEDKIEPVVSPGDRKNEASWSDGNVGWISLETPKEHAHSTKLEASVWNSKQLANEVPLASNIGEGDKVWHYQDPSGRIQGPFSMMQLHKWSSTGYFPHCLRIWLTSQKQEDSVLLTDVLPKILKDSQQEPQLTCYSQPANLAGATAHTRHEWNIGWRGNENPALVGLKQNDSHYIGNQSDIIISAAGCSLSDAVRYAPQSANYGGPNRELMTRHDGRIGLYPRVCNTSKDMNSWYGEPTSYNGPSPISSFSGNPYNLPDHHVVPNQSGNAERWNRNQDHGSSWSSIRSRPVGPRDQSYEERHSTRSFSSQKSNQNFTQY</sequence>
<feature type="region of interest" description="Disordered" evidence="5">
    <location>
        <begin position="308"/>
        <end position="360"/>
    </location>
</feature>
<dbReference type="SUPFAM" id="SSF47592">
    <property type="entry name" value="SWIB/MDM2 domain"/>
    <property type="match status" value="1"/>
</dbReference>
<keyword evidence="10" id="KW-1185">Reference proteome</keyword>
<dbReference type="CDD" id="cd10567">
    <property type="entry name" value="SWIB-MDM2_like"/>
    <property type="match status" value="1"/>
</dbReference>
<comment type="caution">
    <text evidence="9">The sequence shown here is derived from an EMBL/GenBank/DDBJ whole genome shotgun (WGS) entry which is preliminary data.</text>
</comment>
<dbReference type="InterPro" id="IPR003169">
    <property type="entry name" value="GYF"/>
</dbReference>
<dbReference type="Gene3D" id="3.30.1490.40">
    <property type="match status" value="1"/>
</dbReference>
<evidence type="ECO:0000256" key="1">
    <source>
        <dbReference type="ARBA" id="ARBA00022723"/>
    </source>
</evidence>